<name>A0A934R9K7_9BACT</name>
<reference evidence="1" key="1">
    <citation type="submission" date="2021-01" db="EMBL/GenBank/DDBJ databases">
        <title>Modified the classification status of verrucomicrobia.</title>
        <authorList>
            <person name="Feng X."/>
        </authorList>
    </citation>
    <scope>NUCLEOTIDE SEQUENCE</scope>
    <source>
        <strain evidence="1">JCM 18052</strain>
    </source>
</reference>
<evidence type="ECO:0000313" key="1">
    <source>
        <dbReference type="EMBL" id="MBK1818428.1"/>
    </source>
</evidence>
<dbReference type="RefSeq" id="WP_200353374.1">
    <property type="nucleotide sequence ID" value="NZ_BAABHZ010000002.1"/>
</dbReference>
<sequence>MQNQQHTPQATVVLKDGLTPLATWSHDFDQRPTIGEILTLPAAVQARLEGYSPEAAVTRIELRTSPKPDRIELEADCRTPKEKRPVVVLNSDRIRDSLHESAEAHLRKTLRFPLVSWEHSPHPDPVVRFHDPVTNHKTCPPEVRAGLIELLYPEMEIGAPV</sequence>
<dbReference type="EMBL" id="JAENIK010000013">
    <property type="protein sequence ID" value="MBK1818428.1"/>
    <property type="molecule type" value="Genomic_DNA"/>
</dbReference>
<dbReference type="Proteomes" id="UP000600139">
    <property type="component" value="Unassembled WGS sequence"/>
</dbReference>
<protein>
    <submittedName>
        <fullName evidence="1">Uncharacterized protein</fullName>
    </submittedName>
</protein>
<organism evidence="1 2">
    <name type="scientific">Luteolibacter yonseiensis</name>
    <dbReference type="NCBI Taxonomy" id="1144680"/>
    <lineage>
        <taxon>Bacteria</taxon>
        <taxon>Pseudomonadati</taxon>
        <taxon>Verrucomicrobiota</taxon>
        <taxon>Verrucomicrobiia</taxon>
        <taxon>Verrucomicrobiales</taxon>
        <taxon>Verrucomicrobiaceae</taxon>
        <taxon>Luteolibacter</taxon>
    </lineage>
</organism>
<evidence type="ECO:0000313" key="2">
    <source>
        <dbReference type="Proteomes" id="UP000600139"/>
    </source>
</evidence>
<accession>A0A934R9K7</accession>
<proteinExistence type="predicted"/>
<gene>
    <name evidence="1" type="ORF">JIN84_22610</name>
</gene>
<keyword evidence="2" id="KW-1185">Reference proteome</keyword>
<comment type="caution">
    <text evidence="1">The sequence shown here is derived from an EMBL/GenBank/DDBJ whole genome shotgun (WGS) entry which is preliminary data.</text>
</comment>
<dbReference type="AlphaFoldDB" id="A0A934R9K7"/>